<organism evidence="3 4">
    <name type="scientific">Diaphorina citri</name>
    <name type="common">Asian citrus psyllid</name>
    <dbReference type="NCBI Taxonomy" id="121845"/>
    <lineage>
        <taxon>Eukaryota</taxon>
        <taxon>Metazoa</taxon>
        <taxon>Ecdysozoa</taxon>
        <taxon>Arthropoda</taxon>
        <taxon>Hexapoda</taxon>
        <taxon>Insecta</taxon>
        <taxon>Pterygota</taxon>
        <taxon>Neoptera</taxon>
        <taxon>Paraneoptera</taxon>
        <taxon>Hemiptera</taxon>
        <taxon>Sternorrhyncha</taxon>
        <taxon>Psylloidea</taxon>
        <taxon>Psyllidae</taxon>
        <taxon>Diaphorininae</taxon>
        <taxon>Diaphorina</taxon>
    </lineage>
</organism>
<feature type="region of interest" description="Disordered" evidence="1">
    <location>
        <begin position="131"/>
        <end position="156"/>
    </location>
</feature>
<evidence type="ECO:0000256" key="1">
    <source>
        <dbReference type="SAM" id="MobiDB-lite"/>
    </source>
</evidence>
<gene>
    <name evidence="4" type="primary">LOC103516626</name>
</gene>
<keyword evidence="3" id="KW-1185">Reference proteome</keyword>
<feature type="transmembrane region" description="Helical" evidence="2">
    <location>
        <begin position="267"/>
        <end position="289"/>
    </location>
</feature>
<keyword evidence="2" id="KW-0472">Membrane</keyword>
<proteinExistence type="predicted"/>
<dbReference type="AlphaFoldDB" id="A0A1S3DDR8"/>
<sequence>MQLLYLVGSLVLMVISKFVTIEISYSTEEPHYLLLLTVSTNQNDSGNTFQLEHKDTSVLDSKDTDAQNELINVLKDFILNVTKQNGTDKTNNIKGFKFIDMGKMSDWKDEIEEINMTMFRSYFNAMENINEETKNSSESRETNSSPHFRDGKFKGEHIINDEPRALEGLNPDPFSKNIKRPNENYSFTDDSAVSALDFTNSKDNRSNTTLPNRRIRNTKRIGQLLLKTNVPASNNESSFNIQSYNIGSFLLGQNRLLWSIQKLKNKFLYLFKLLYFNLAMLMETMYGIMKEFMKNINKHNENHQQDANFLNWDHLKSCISIMRENLVTVIKDFPLLGNQKEFQGPFFSHYLYSNWDHLKSCISALNGSLISALSAYSNIISSLLFTGIGIILLISYLHLKRRMDILETEKLSELQEIRLFKAQN</sequence>
<keyword evidence="2" id="KW-0812">Transmembrane</keyword>
<evidence type="ECO:0000256" key="2">
    <source>
        <dbReference type="SAM" id="Phobius"/>
    </source>
</evidence>
<dbReference type="PaxDb" id="121845-A0A1S3DDR8"/>
<protein>
    <submittedName>
        <fullName evidence="4">Uncharacterized protein LOC103516626</fullName>
    </submittedName>
</protein>
<dbReference type="KEGG" id="dci:103516626"/>
<evidence type="ECO:0000313" key="3">
    <source>
        <dbReference type="Proteomes" id="UP000079169"/>
    </source>
</evidence>
<dbReference type="RefSeq" id="XP_008479824.1">
    <property type="nucleotide sequence ID" value="XM_008481602.2"/>
</dbReference>
<dbReference type="Proteomes" id="UP000079169">
    <property type="component" value="Unplaced"/>
</dbReference>
<feature type="region of interest" description="Disordered" evidence="1">
    <location>
        <begin position="162"/>
        <end position="181"/>
    </location>
</feature>
<dbReference type="GeneID" id="103516626"/>
<name>A0A1S3DDR8_DIACI</name>
<feature type="transmembrane region" description="Helical" evidence="2">
    <location>
        <begin position="375"/>
        <end position="397"/>
    </location>
</feature>
<accession>A0A1S3DDR8</accession>
<reference evidence="4" key="1">
    <citation type="submission" date="2025-08" db="UniProtKB">
        <authorList>
            <consortium name="RefSeq"/>
        </authorList>
    </citation>
    <scope>IDENTIFICATION</scope>
</reference>
<feature type="transmembrane region" description="Helical" evidence="2">
    <location>
        <begin position="6"/>
        <end position="25"/>
    </location>
</feature>
<evidence type="ECO:0000313" key="4">
    <source>
        <dbReference type="RefSeq" id="XP_008479824.1"/>
    </source>
</evidence>
<keyword evidence="2" id="KW-1133">Transmembrane helix</keyword>